<comment type="caution">
    <text evidence="14">The sequence shown here is derived from an EMBL/GenBank/DDBJ whole genome shotgun (WGS) entry which is preliminary data.</text>
</comment>
<comment type="subcellular location">
    <subcellularLocation>
        <location evidence="1">Endoplasmic reticulum</location>
    </subcellularLocation>
</comment>
<feature type="transmembrane region" description="Helical" evidence="12">
    <location>
        <begin position="309"/>
        <end position="327"/>
    </location>
</feature>
<evidence type="ECO:0000256" key="1">
    <source>
        <dbReference type="ARBA" id="ARBA00004240"/>
    </source>
</evidence>
<proteinExistence type="predicted"/>
<dbReference type="GO" id="GO:0006666">
    <property type="term" value="P:3-keto-sphinganine metabolic process"/>
    <property type="evidence" value="ECO:0007669"/>
    <property type="project" value="InterPro"/>
</dbReference>
<dbReference type="PANTHER" id="PTHR43550">
    <property type="entry name" value="3-KETODIHYDROSPHINGOSINE REDUCTASE"/>
    <property type="match status" value="1"/>
</dbReference>
<dbReference type="OrthoDB" id="10267115at2759"/>
<dbReference type="InterPro" id="IPR036291">
    <property type="entry name" value="NAD(P)-bd_dom_sf"/>
</dbReference>
<sequence>MALGWYWTGALLCVFVAVLAADIMGLFKSQNQFPVEGRTVVVTGGSQGMGKSVAILLAQKGANVVIVARTAKTLEAAIQEISAAAKSPSSQRFRHISADLTSPSAGAQIIAETTSWNNNRPPDIVWNCAGSAHPGLFIDTPIEVLKSQIDTNYLSTAYLAHAALRAWLHPALKSTSSQSSAEPRHLIFTSSIAAFYPIIGYSAYSPSKIAVRALSDTLSQELQLYPASTPVRTHTIYPGTIFTAGLESENLLKPRITKSLEESDGGQTPEEVAAASLKGLERGEESVVTAWLGMAMRAASLGSSKRNGWGILDTIMSWIVSVVMVVVRRDMDGKVRKWGKVHGTEG</sequence>
<accession>A0A5M8PQW0</accession>
<dbReference type="InterPro" id="IPR057326">
    <property type="entry name" value="KR_dom"/>
</dbReference>
<evidence type="ECO:0000256" key="6">
    <source>
        <dbReference type="ARBA" id="ARBA00022919"/>
    </source>
</evidence>
<evidence type="ECO:0000256" key="5">
    <source>
        <dbReference type="ARBA" id="ARBA00022857"/>
    </source>
</evidence>
<gene>
    <name evidence="14" type="ORF">FRX48_05267</name>
</gene>
<dbReference type="GO" id="GO:0030148">
    <property type="term" value="P:sphingolipid biosynthetic process"/>
    <property type="evidence" value="ECO:0007669"/>
    <property type="project" value="InterPro"/>
</dbReference>
<evidence type="ECO:0000256" key="3">
    <source>
        <dbReference type="ARBA" id="ARBA00004991"/>
    </source>
</evidence>
<evidence type="ECO:0000256" key="7">
    <source>
        <dbReference type="ARBA" id="ARBA00023002"/>
    </source>
</evidence>
<reference evidence="14 15" key="1">
    <citation type="submission" date="2019-09" db="EMBL/GenBank/DDBJ databases">
        <title>The hologenome of the rock-dwelling lichen Lasallia pustulata.</title>
        <authorList>
            <person name="Greshake Tzovaras B."/>
            <person name="Segers F."/>
            <person name="Bicker A."/>
            <person name="Dal Grande F."/>
            <person name="Otte J."/>
            <person name="Hankeln T."/>
            <person name="Schmitt I."/>
            <person name="Ebersberger I."/>
        </authorList>
    </citation>
    <scope>NUCLEOTIDE SEQUENCE [LARGE SCALE GENOMIC DNA]</scope>
    <source>
        <strain evidence="14">A1-1</strain>
    </source>
</reference>
<keyword evidence="12" id="KW-1133">Transmembrane helix</keyword>
<dbReference type="Gene3D" id="3.40.50.720">
    <property type="entry name" value="NAD(P)-binding Rossmann-like Domain"/>
    <property type="match status" value="1"/>
</dbReference>
<dbReference type="GO" id="GO:0005789">
    <property type="term" value="C:endoplasmic reticulum membrane"/>
    <property type="evidence" value="ECO:0007669"/>
    <property type="project" value="TreeGrafter"/>
</dbReference>
<dbReference type="Proteomes" id="UP000324767">
    <property type="component" value="Unassembled WGS sequence"/>
</dbReference>
<keyword evidence="6" id="KW-0746">Sphingolipid metabolism</keyword>
<dbReference type="SMART" id="SM00822">
    <property type="entry name" value="PKS_KR"/>
    <property type="match status" value="1"/>
</dbReference>
<comment type="catalytic activity">
    <reaction evidence="11">
        <text>sphinganine + NADP(+) = 3-oxosphinganine + NADPH + H(+)</text>
        <dbReference type="Rhea" id="RHEA:22640"/>
        <dbReference type="ChEBI" id="CHEBI:15378"/>
        <dbReference type="ChEBI" id="CHEBI:57783"/>
        <dbReference type="ChEBI" id="CHEBI:57817"/>
        <dbReference type="ChEBI" id="CHEBI:58299"/>
        <dbReference type="ChEBI" id="CHEBI:58349"/>
        <dbReference type="EC" id="1.1.1.102"/>
    </reaction>
    <physiologicalReaction direction="right-to-left" evidence="11">
        <dbReference type="Rhea" id="RHEA:22642"/>
    </physiologicalReaction>
</comment>
<protein>
    <recommendedName>
        <fullName evidence="9">3-dehydrosphinganine reductase</fullName>
        <ecNumber evidence="9">1.1.1.102</ecNumber>
    </recommendedName>
</protein>
<evidence type="ECO:0000313" key="15">
    <source>
        <dbReference type="Proteomes" id="UP000324767"/>
    </source>
</evidence>
<dbReference type="AlphaFoldDB" id="A0A5M8PQW0"/>
<evidence type="ECO:0000313" key="14">
    <source>
        <dbReference type="EMBL" id="KAA6410956.1"/>
    </source>
</evidence>
<keyword evidence="7" id="KW-0560">Oxidoreductase</keyword>
<dbReference type="SUPFAM" id="SSF51735">
    <property type="entry name" value="NAD(P)-binding Rossmann-fold domains"/>
    <property type="match status" value="1"/>
</dbReference>
<dbReference type="PANTHER" id="PTHR43550:SF3">
    <property type="entry name" value="3-KETODIHYDROSPHINGOSINE REDUCTASE"/>
    <property type="match status" value="1"/>
</dbReference>
<dbReference type="CDD" id="cd08939">
    <property type="entry name" value="KDSR-like_SDR_c"/>
    <property type="match status" value="1"/>
</dbReference>
<keyword evidence="12" id="KW-0812">Transmembrane</keyword>
<evidence type="ECO:0000256" key="11">
    <source>
        <dbReference type="ARBA" id="ARBA00048930"/>
    </source>
</evidence>
<evidence type="ECO:0000256" key="12">
    <source>
        <dbReference type="SAM" id="Phobius"/>
    </source>
</evidence>
<organism evidence="14 15">
    <name type="scientific">Lasallia pustulata</name>
    <dbReference type="NCBI Taxonomy" id="136370"/>
    <lineage>
        <taxon>Eukaryota</taxon>
        <taxon>Fungi</taxon>
        <taxon>Dikarya</taxon>
        <taxon>Ascomycota</taxon>
        <taxon>Pezizomycotina</taxon>
        <taxon>Lecanoromycetes</taxon>
        <taxon>OSLEUM clade</taxon>
        <taxon>Umbilicariomycetidae</taxon>
        <taxon>Umbilicariales</taxon>
        <taxon>Umbilicariaceae</taxon>
        <taxon>Lasallia</taxon>
    </lineage>
</organism>
<feature type="domain" description="Ketoreductase" evidence="13">
    <location>
        <begin position="38"/>
        <end position="234"/>
    </location>
</feature>
<keyword evidence="8" id="KW-0443">Lipid metabolism</keyword>
<comment type="pathway">
    <text evidence="2">Lipid metabolism; sphingolipid metabolism.</text>
</comment>
<dbReference type="InterPro" id="IPR045022">
    <property type="entry name" value="KDSR-like"/>
</dbReference>
<keyword evidence="12" id="KW-0472">Membrane</keyword>
<dbReference type="GO" id="GO:0047560">
    <property type="term" value="F:3-dehydrosphinganine reductase activity"/>
    <property type="evidence" value="ECO:0007669"/>
    <property type="project" value="UniProtKB-EC"/>
</dbReference>
<dbReference type="EMBL" id="VXIT01000008">
    <property type="protein sequence ID" value="KAA6410956.1"/>
    <property type="molecule type" value="Genomic_DNA"/>
</dbReference>
<evidence type="ECO:0000256" key="4">
    <source>
        <dbReference type="ARBA" id="ARBA00022824"/>
    </source>
</evidence>
<evidence type="ECO:0000256" key="9">
    <source>
        <dbReference type="ARBA" id="ARBA00026112"/>
    </source>
</evidence>
<keyword evidence="4" id="KW-0256">Endoplasmic reticulum</keyword>
<dbReference type="InterPro" id="IPR002347">
    <property type="entry name" value="SDR_fam"/>
</dbReference>
<evidence type="ECO:0000256" key="10">
    <source>
        <dbReference type="ARBA" id="ARBA00044737"/>
    </source>
</evidence>
<dbReference type="Pfam" id="PF00106">
    <property type="entry name" value="adh_short"/>
    <property type="match status" value="1"/>
</dbReference>
<comment type="pathway">
    <text evidence="3">Sphingolipid metabolism.</text>
</comment>
<name>A0A5M8PQW0_9LECA</name>
<dbReference type="EC" id="1.1.1.102" evidence="9"/>
<evidence type="ECO:0000256" key="2">
    <source>
        <dbReference type="ARBA" id="ARBA00004760"/>
    </source>
</evidence>
<comment type="function">
    <text evidence="10">Catalyzes the reduction of 3'-oxosphinganine (3-ketodihydrosphingosine/KDS) to sphinganine (dihydrosphingosine/DHS), the second step of de novo sphingolipid biosynthesis.</text>
</comment>
<keyword evidence="5" id="KW-0521">NADP</keyword>
<evidence type="ECO:0000259" key="13">
    <source>
        <dbReference type="SMART" id="SM00822"/>
    </source>
</evidence>
<feature type="transmembrane region" description="Helical" evidence="12">
    <location>
        <begin position="6"/>
        <end position="27"/>
    </location>
</feature>
<dbReference type="PRINTS" id="PR00081">
    <property type="entry name" value="GDHRDH"/>
</dbReference>
<evidence type="ECO:0000256" key="8">
    <source>
        <dbReference type="ARBA" id="ARBA00023098"/>
    </source>
</evidence>